<keyword evidence="6" id="KW-1185">Reference proteome</keyword>
<keyword evidence="3" id="KW-0446">Lipid-binding</keyword>
<evidence type="ECO:0000256" key="3">
    <source>
        <dbReference type="ARBA" id="ARBA00023121"/>
    </source>
</evidence>
<protein>
    <submittedName>
        <fullName evidence="5">GPP34 family phosphoprotein</fullName>
    </submittedName>
</protein>
<dbReference type="InterPro" id="IPR008628">
    <property type="entry name" value="GPP34-like"/>
</dbReference>
<comment type="subcellular location">
    <subcellularLocation>
        <location evidence="1">Golgi apparatus membrane</location>
        <topology evidence="1">Peripheral membrane protein</topology>
        <orientation evidence="1">Cytoplasmic side</orientation>
    </subcellularLocation>
</comment>
<sequence>METLIAEDLLLLLLHDEKGTVVGTINLPPALGGAVLTELALTGAVEVEEDPGRWRTAKVHAVAGARPDDPTLAAAYDVVAQRPRTAQDLVTRLGKHLRDELARRLVERGILERRDTKVLGLFPSKRWPTADPGRERELRFRLTSVLVQGVQADERTAALVALLSAVDRAHKVVDLAGLPPKVVRKRAKEIADGAWAAKAVKDAIAAATAAVAAVAVAGAVAASSGS</sequence>
<name>A0ABW0N4F0_9ACTN</name>
<dbReference type="Pfam" id="PF05719">
    <property type="entry name" value="GPP34"/>
    <property type="match status" value="1"/>
</dbReference>
<proteinExistence type="predicted"/>
<keyword evidence="4" id="KW-0472">Membrane</keyword>
<dbReference type="PANTHER" id="PTHR12704:SF2">
    <property type="entry name" value="GOLGI PHOSPHOPROTEIN 3 HOMOLOG SAURON"/>
    <property type="match status" value="1"/>
</dbReference>
<evidence type="ECO:0000313" key="6">
    <source>
        <dbReference type="Proteomes" id="UP001595956"/>
    </source>
</evidence>
<gene>
    <name evidence="5" type="ORF">ACFPKY_17030</name>
</gene>
<accession>A0ABW0N4F0</accession>
<dbReference type="Proteomes" id="UP001595956">
    <property type="component" value="Unassembled WGS sequence"/>
</dbReference>
<keyword evidence="2" id="KW-0333">Golgi apparatus</keyword>
<evidence type="ECO:0000313" key="5">
    <source>
        <dbReference type="EMBL" id="MFC5494817.1"/>
    </source>
</evidence>
<reference evidence="6" key="1">
    <citation type="journal article" date="2019" name="Int. J. Syst. Evol. Microbiol.">
        <title>The Global Catalogue of Microorganisms (GCM) 10K type strain sequencing project: providing services to taxonomists for standard genome sequencing and annotation.</title>
        <authorList>
            <consortium name="The Broad Institute Genomics Platform"/>
            <consortium name="The Broad Institute Genome Sequencing Center for Infectious Disease"/>
            <person name="Wu L."/>
            <person name="Ma J."/>
        </authorList>
    </citation>
    <scope>NUCLEOTIDE SEQUENCE [LARGE SCALE GENOMIC DNA]</scope>
    <source>
        <strain evidence="6">KACC 13778</strain>
    </source>
</reference>
<evidence type="ECO:0000256" key="2">
    <source>
        <dbReference type="ARBA" id="ARBA00023034"/>
    </source>
</evidence>
<dbReference type="Gene3D" id="1.10.3630.10">
    <property type="entry name" value="yeast vps74-n-term truncation variant domain like"/>
    <property type="match status" value="1"/>
</dbReference>
<evidence type="ECO:0000256" key="4">
    <source>
        <dbReference type="ARBA" id="ARBA00023136"/>
    </source>
</evidence>
<dbReference type="RefSeq" id="WP_345175938.1">
    <property type="nucleotide sequence ID" value="NZ_BAABFQ010000005.1"/>
</dbReference>
<comment type="caution">
    <text evidence="5">The sequence shown here is derived from an EMBL/GenBank/DDBJ whole genome shotgun (WGS) entry which is preliminary data.</text>
</comment>
<dbReference type="EMBL" id="JBHSMD010000006">
    <property type="protein sequence ID" value="MFC5494817.1"/>
    <property type="molecule type" value="Genomic_DNA"/>
</dbReference>
<organism evidence="5 6">
    <name type="scientific">Nocardioides caricicola</name>
    <dbReference type="NCBI Taxonomy" id="634770"/>
    <lineage>
        <taxon>Bacteria</taxon>
        <taxon>Bacillati</taxon>
        <taxon>Actinomycetota</taxon>
        <taxon>Actinomycetes</taxon>
        <taxon>Propionibacteriales</taxon>
        <taxon>Nocardioidaceae</taxon>
        <taxon>Nocardioides</taxon>
    </lineage>
</organism>
<dbReference type="PANTHER" id="PTHR12704">
    <property type="entry name" value="TRANS-GOLGI PROTEIN GMX33"/>
    <property type="match status" value="1"/>
</dbReference>
<evidence type="ECO:0000256" key="1">
    <source>
        <dbReference type="ARBA" id="ARBA00004255"/>
    </source>
</evidence>
<dbReference type="InterPro" id="IPR038261">
    <property type="entry name" value="GPP34-like_sf"/>
</dbReference>